<reference evidence="1 2" key="1">
    <citation type="journal article" date="2011" name="J. Gen. Appl. Microbiol.">
        <title>Draft genome sequencing of the enigmatic yeast Saitoella complicata.</title>
        <authorList>
            <person name="Nishida H."/>
            <person name="Hamamoto M."/>
            <person name="Sugiyama J."/>
        </authorList>
    </citation>
    <scope>NUCLEOTIDE SEQUENCE [LARGE SCALE GENOMIC DNA]</scope>
    <source>
        <strain evidence="1 2">NRRL Y-17804</strain>
    </source>
</reference>
<keyword evidence="2" id="KW-1185">Reference proteome</keyword>
<name>A0A0E9N9D5_SAICN</name>
<gene>
    <name evidence="1" type="ORF">G7K_0573-t1</name>
</gene>
<accession>A0A0E9N9D5</accession>
<protein>
    <submittedName>
        <fullName evidence="1">Uncharacterized protein</fullName>
    </submittedName>
</protein>
<proteinExistence type="predicted"/>
<comment type="caution">
    <text evidence="1">The sequence shown here is derived from an EMBL/GenBank/DDBJ whole genome shotgun (WGS) entry which is preliminary data.</text>
</comment>
<sequence>MYSNKPTGTSQIRGSSRTCNGEPFLSTRALVAQVVAVQEGLWRWGRLRTFARGKRAILLSDQSLSPFTT</sequence>
<reference evidence="1 2" key="2">
    <citation type="journal article" date="2014" name="J. Gen. Appl. Microbiol.">
        <title>The early diverging ascomycetous budding yeast Saitoella complicata has three histone deacetylases belonging to the Clr6, Hos2, and Rpd3 lineages.</title>
        <authorList>
            <person name="Nishida H."/>
            <person name="Matsumoto T."/>
            <person name="Kondo S."/>
            <person name="Hamamoto M."/>
            <person name="Yoshikawa H."/>
        </authorList>
    </citation>
    <scope>NUCLEOTIDE SEQUENCE [LARGE SCALE GENOMIC DNA]</scope>
    <source>
        <strain evidence="1 2">NRRL Y-17804</strain>
    </source>
</reference>
<organism evidence="1 2">
    <name type="scientific">Saitoella complicata (strain BCRC 22490 / CBS 7301 / JCM 7358 / NBRC 10748 / NRRL Y-17804)</name>
    <dbReference type="NCBI Taxonomy" id="698492"/>
    <lineage>
        <taxon>Eukaryota</taxon>
        <taxon>Fungi</taxon>
        <taxon>Dikarya</taxon>
        <taxon>Ascomycota</taxon>
        <taxon>Taphrinomycotina</taxon>
        <taxon>Taphrinomycotina incertae sedis</taxon>
        <taxon>Saitoella</taxon>
    </lineage>
</organism>
<dbReference type="AlphaFoldDB" id="A0A0E9N9D5"/>
<evidence type="ECO:0000313" key="1">
    <source>
        <dbReference type="EMBL" id="GAO46341.1"/>
    </source>
</evidence>
<reference evidence="1 2" key="3">
    <citation type="journal article" date="2015" name="Genome Announc.">
        <title>Draft Genome Sequence of the Archiascomycetous Yeast Saitoella complicata.</title>
        <authorList>
            <person name="Yamauchi K."/>
            <person name="Kondo S."/>
            <person name="Hamamoto M."/>
            <person name="Takahashi Y."/>
            <person name="Ogura Y."/>
            <person name="Hayashi T."/>
            <person name="Nishida H."/>
        </authorList>
    </citation>
    <scope>NUCLEOTIDE SEQUENCE [LARGE SCALE GENOMIC DNA]</scope>
    <source>
        <strain evidence="1 2">NRRL Y-17804</strain>
    </source>
</reference>
<dbReference type="Proteomes" id="UP000033140">
    <property type="component" value="Unassembled WGS sequence"/>
</dbReference>
<evidence type="ECO:0000313" key="2">
    <source>
        <dbReference type="Proteomes" id="UP000033140"/>
    </source>
</evidence>
<dbReference type="EMBL" id="BACD03000003">
    <property type="protein sequence ID" value="GAO46341.1"/>
    <property type="molecule type" value="Genomic_DNA"/>
</dbReference>